<dbReference type="OrthoDB" id="960855at2"/>
<name>A0A1I7IBL3_9BACL</name>
<dbReference type="EMBL" id="FPBV01000006">
    <property type="protein sequence ID" value="SFU70170.1"/>
    <property type="molecule type" value="Genomic_DNA"/>
</dbReference>
<dbReference type="Proteomes" id="UP000183508">
    <property type="component" value="Unassembled WGS sequence"/>
</dbReference>
<organism evidence="1 2">
    <name type="scientific">Alicyclobacillus macrosporangiidus</name>
    <dbReference type="NCBI Taxonomy" id="392015"/>
    <lineage>
        <taxon>Bacteria</taxon>
        <taxon>Bacillati</taxon>
        <taxon>Bacillota</taxon>
        <taxon>Bacilli</taxon>
        <taxon>Bacillales</taxon>
        <taxon>Alicyclobacillaceae</taxon>
        <taxon>Alicyclobacillus</taxon>
    </lineage>
</organism>
<reference evidence="2" key="1">
    <citation type="submission" date="2016-10" db="EMBL/GenBank/DDBJ databases">
        <authorList>
            <person name="Varghese N."/>
        </authorList>
    </citation>
    <scope>NUCLEOTIDE SEQUENCE [LARGE SCALE GENOMIC DNA]</scope>
    <source>
        <strain evidence="2">DSM 17980</strain>
    </source>
</reference>
<dbReference type="STRING" id="392015.SAMN05421543_106110"/>
<keyword evidence="2" id="KW-1185">Reference proteome</keyword>
<sequence>MQFDGALIREQGVTFAIVVVKQHVLNSPHERDQMQQFGLQVFGPIPIILMAQDTRGIPTYYGRQDIVNFLSRVNPAAIPWKRYTV</sequence>
<proteinExistence type="predicted"/>
<gene>
    <name evidence="1" type="ORF">SAMN05421543_106110</name>
</gene>
<dbReference type="AlphaFoldDB" id="A0A1I7IBL3"/>
<accession>A0A1I7IBL3</accession>
<dbReference type="RefSeq" id="WP_074950997.1">
    <property type="nucleotide sequence ID" value="NZ_FPBV01000006.1"/>
</dbReference>
<evidence type="ECO:0000313" key="2">
    <source>
        <dbReference type="Proteomes" id="UP000183508"/>
    </source>
</evidence>
<evidence type="ECO:0000313" key="1">
    <source>
        <dbReference type="EMBL" id="SFU70170.1"/>
    </source>
</evidence>
<protein>
    <submittedName>
        <fullName evidence="1">Uncharacterized protein</fullName>
    </submittedName>
</protein>